<keyword evidence="2 6" id="KW-0808">Transferase</keyword>
<dbReference type="PANTHER" id="PTHR30218:SF0">
    <property type="entry name" value="POLYPHOSPHATE KINASE"/>
    <property type="match status" value="1"/>
</dbReference>
<evidence type="ECO:0000259" key="10">
    <source>
        <dbReference type="Pfam" id="PF13090"/>
    </source>
</evidence>
<proteinExistence type="inferred from homology"/>
<accession>A0ABV2ECN7</accession>
<keyword evidence="6" id="KW-0460">Magnesium</keyword>
<comment type="cofactor">
    <cofactor evidence="6">
        <name>Mg(2+)</name>
        <dbReference type="ChEBI" id="CHEBI:18420"/>
    </cofactor>
</comment>
<dbReference type="HAMAP" id="MF_00347">
    <property type="entry name" value="Polyphosphate_kinase"/>
    <property type="match status" value="1"/>
</dbReference>
<dbReference type="Pfam" id="PF17941">
    <property type="entry name" value="PP_kinase_C_1"/>
    <property type="match status" value="1"/>
</dbReference>
<dbReference type="NCBIfam" id="NF003920">
    <property type="entry name" value="PRK05443.2-1"/>
    <property type="match status" value="1"/>
</dbReference>
<feature type="binding site" evidence="6">
    <location>
        <position position="563"/>
    </location>
    <ligand>
        <name>ATP</name>
        <dbReference type="ChEBI" id="CHEBI:30616"/>
    </ligand>
</feature>
<keyword evidence="1 6" id="KW-0597">Phosphoprotein</keyword>
<dbReference type="InterPro" id="IPR024953">
    <property type="entry name" value="PP_kinase_middle"/>
</dbReference>
<keyword evidence="5 6" id="KW-0067">ATP-binding</keyword>
<feature type="binding site" evidence="6">
    <location>
        <position position="467"/>
    </location>
    <ligand>
        <name>ATP</name>
        <dbReference type="ChEBI" id="CHEBI:30616"/>
    </ligand>
</feature>
<evidence type="ECO:0000256" key="7">
    <source>
        <dbReference type="RuleBase" id="RU003800"/>
    </source>
</evidence>
<dbReference type="Gene3D" id="3.30.1840.10">
    <property type="entry name" value="Polyphosphate kinase middle domain"/>
    <property type="match status" value="1"/>
</dbReference>
<evidence type="ECO:0000259" key="11">
    <source>
        <dbReference type="Pfam" id="PF17941"/>
    </source>
</evidence>
<dbReference type="NCBIfam" id="NF003918">
    <property type="entry name" value="PRK05443.1-2"/>
    <property type="match status" value="1"/>
</dbReference>
<dbReference type="InterPro" id="IPR025198">
    <property type="entry name" value="PPK_N_dom"/>
</dbReference>
<gene>
    <name evidence="6" type="primary">ppk</name>
    <name evidence="12" type="ORF">ABHD89_002610</name>
</gene>
<evidence type="ECO:0000256" key="3">
    <source>
        <dbReference type="ARBA" id="ARBA00022741"/>
    </source>
</evidence>
<keyword evidence="3 6" id="KW-0547">Nucleotide-binding</keyword>
<comment type="PTM">
    <text evidence="6 7">An intermediate of this reaction is the autophosphorylated ppk in which a phosphate is covalently linked to a histidine residue through a N-P bond.</text>
</comment>
<keyword evidence="6" id="KW-0479">Metal-binding</keyword>
<dbReference type="NCBIfam" id="NF003921">
    <property type="entry name" value="PRK05443.2-2"/>
    <property type="match status" value="1"/>
</dbReference>
<feature type="domain" description="Polyphosphate kinase N-terminal" evidence="9">
    <location>
        <begin position="11"/>
        <end position="116"/>
    </location>
</feature>
<dbReference type="InterPro" id="IPR036830">
    <property type="entry name" value="PP_kinase_middle_dom_sf"/>
</dbReference>
<dbReference type="SUPFAM" id="SSF56024">
    <property type="entry name" value="Phospholipase D/nuclease"/>
    <property type="match status" value="2"/>
</dbReference>
<comment type="function">
    <text evidence="6 7">Catalyzes the reversible transfer of the terminal phosphate of ATP to form a long-chain polyphosphate (polyP).</text>
</comment>
<dbReference type="SUPFAM" id="SSF143724">
    <property type="entry name" value="PHP14-like"/>
    <property type="match status" value="1"/>
</dbReference>
<feature type="active site" description="Phosphohistidine intermediate" evidence="6">
    <location>
        <position position="434"/>
    </location>
</feature>
<evidence type="ECO:0000256" key="4">
    <source>
        <dbReference type="ARBA" id="ARBA00022777"/>
    </source>
</evidence>
<reference evidence="12 13" key="1">
    <citation type="submission" date="2024-05" db="EMBL/GenBank/DDBJ databases">
        <title>Genomic Encyclopedia of Type Strains, Phase IV (KMG-IV): sequencing the most valuable type-strain genomes for metagenomic binning, comparative biology and taxonomic classification.</title>
        <authorList>
            <person name="Goeker M."/>
        </authorList>
    </citation>
    <scope>NUCLEOTIDE SEQUENCE [LARGE SCALE GENOMIC DNA]</scope>
    <source>
        <strain evidence="12 13">DSM 25286</strain>
    </source>
</reference>
<sequence>MEYKLDNREYYDNRELSWLRFNYRVLEEAIDDHNPLLERFKFLAITSSNLDEFFMVRVGGLKDQVKMNYHEPENKTKMTPGEQLENISRLNRENCTAQYRIFNDLKDELESYGVYFKKPEDLPDGFKAETDKIFDEEIFPSLTPLGIDAYRPFPKLMNKKINIFVNLSNELGDQTAIVQLPTIIKRFYTFHDDGRTYVVLSEDIIIRNVGKLFKGYKIDRTFAFRITRNADLTIHEEGAQDLLIEIERFLKERTKGAAVRLEIDSGGDSAIKGSFLMEELSLGENDVYKFDGPLDLTFLFEFVSNLKGRYPNLIYKPFEPQSPKFLGTDDVYERALKEDIFLHHPFESFQPIVDFVKEAAEDPDVLAIKQTLYRVSSDSPIIAALKEASENGKQVSVLVELKARFDEESNVHWAKELEDAGCHVIYGMNYLKTHSKITLVIKRVRNKLVRFVHLGTGNYNDSTAKQYTDMGIITTDPDIGDDAINFFNYLSGYSLKPEYKSLHVAPFEIRDLFDDYINKEIAFHKAHGNGYIFAKMNSLTDKKIIDKLLIASQEGVRIDLVIRGICCLKAGIPGVSENIRVISVVGRFLEHTRIYYFRHNGQDKMFLSSADMMTRNMIKRVEILFPVNDERFIEELKEINALYLRDNKKARYQKPDGTYAYVRNDAPLLSAQEELMRRALKVNREQIEHKENYLLTRIRNRFKKSN</sequence>
<dbReference type="SUPFAM" id="SSF140356">
    <property type="entry name" value="PPK N-terminal domain-like"/>
    <property type="match status" value="1"/>
</dbReference>
<dbReference type="InterPro" id="IPR036832">
    <property type="entry name" value="PPK_N_dom_sf"/>
</dbReference>
<keyword evidence="13" id="KW-1185">Reference proteome</keyword>
<feature type="binding site" evidence="6">
    <location>
        <position position="49"/>
    </location>
    <ligand>
        <name>ATP</name>
        <dbReference type="ChEBI" id="CHEBI:30616"/>
    </ligand>
</feature>
<dbReference type="Gene3D" id="1.20.58.310">
    <property type="entry name" value="Polyphosphate kinase N-terminal domain"/>
    <property type="match status" value="1"/>
</dbReference>
<evidence type="ECO:0000313" key="13">
    <source>
        <dbReference type="Proteomes" id="UP001549019"/>
    </source>
</evidence>
<feature type="binding site" evidence="6">
    <location>
        <position position="404"/>
    </location>
    <ligand>
        <name>Mg(2+)</name>
        <dbReference type="ChEBI" id="CHEBI:18420"/>
    </ligand>
</feature>
<dbReference type="GO" id="GO:0008976">
    <property type="term" value="F:polyphosphate kinase activity"/>
    <property type="evidence" value="ECO:0007669"/>
    <property type="project" value="UniProtKB-EC"/>
</dbReference>
<feature type="domain" description="Polyphosphate kinase C-terminal" evidence="11">
    <location>
        <begin position="331"/>
        <end position="494"/>
    </location>
</feature>
<feature type="binding site" evidence="6">
    <location>
        <position position="374"/>
    </location>
    <ligand>
        <name>Mg(2+)</name>
        <dbReference type="ChEBI" id="CHEBI:18420"/>
    </ligand>
</feature>
<dbReference type="Pfam" id="PF13090">
    <property type="entry name" value="PP_kinase_C"/>
    <property type="match status" value="1"/>
</dbReference>
<keyword evidence="4 6" id="KW-0418">Kinase</keyword>
<dbReference type="PANTHER" id="PTHR30218">
    <property type="entry name" value="POLYPHOSPHATE KINASE"/>
    <property type="match status" value="1"/>
</dbReference>
<feature type="binding site" evidence="6">
    <location>
        <position position="591"/>
    </location>
    <ligand>
        <name>ATP</name>
        <dbReference type="ChEBI" id="CHEBI:30616"/>
    </ligand>
</feature>
<evidence type="ECO:0000256" key="5">
    <source>
        <dbReference type="ARBA" id="ARBA00022840"/>
    </source>
</evidence>
<comment type="similarity">
    <text evidence="6 7">Belongs to the polyphosphate kinase 1 (PPK1) family.</text>
</comment>
<organism evidence="12 13">
    <name type="scientific">Salinicoccus halitifaciens</name>
    <dbReference type="NCBI Taxonomy" id="1073415"/>
    <lineage>
        <taxon>Bacteria</taxon>
        <taxon>Bacillati</taxon>
        <taxon>Bacillota</taxon>
        <taxon>Bacilli</taxon>
        <taxon>Bacillales</taxon>
        <taxon>Staphylococcaceae</taxon>
        <taxon>Salinicoccus</taxon>
    </lineage>
</organism>
<comment type="catalytic activity">
    <reaction evidence="6 7">
        <text>[phosphate](n) + ATP = [phosphate](n+1) + ADP</text>
        <dbReference type="Rhea" id="RHEA:19573"/>
        <dbReference type="Rhea" id="RHEA-COMP:9859"/>
        <dbReference type="Rhea" id="RHEA-COMP:14280"/>
        <dbReference type="ChEBI" id="CHEBI:16838"/>
        <dbReference type="ChEBI" id="CHEBI:30616"/>
        <dbReference type="ChEBI" id="CHEBI:456216"/>
        <dbReference type="EC" id="2.7.4.1"/>
    </reaction>
</comment>
<evidence type="ECO:0000259" key="8">
    <source>
        <dbReference type="Pfam" id="PF02503"/>
    </source>
</evidence>
<evidence type="ECO:0000256" key="6">
    <source>
        <dbReference type="HAMAP-Rule" id="MF_00347"/>
    </source>
</evidence>
<dbReference type="EMBL" id="JBDZDV010000009">
    <property type="protein sequence ID" value="MET3112184.1"/>
    <property type="molecule type" value="Genomic_DNA"/>
</dbReference>
<name>A0ABV2ECN7_9STAP</name>
<dbReference type="Pfam" id="PF13089">
    <property type="entry name" value="PP_kinase_N"/>
    <property type="match status" value="1"/>
</dbReference>
<dbReference type="Gene3D" id="3.30.870.10">
    <property type="entry name" value="Endonuclease Chain A"/>
    <property type="match status" value="2"/>
</dbReference>
<evidence type="ECO:0000259" key="9">
    <source>
        <dbReference type="Pfam" id="PF13089"/>
    </source>
</evidence>
<dbReference type="CDD" id="cd09168">
    <property type="entry name" value="PLDc_PaPPK1_C2_like"/>
    <property type="match status" value="1"/>
</dbReference>
<comment type="caution">
    <text evidence="12">The sequence shown here is derived from an EMBL/GenBank/DDBJ whole genome shotgun (WGS) entry which is preliminary data.</text>
</comment>
<dbReference type="NCBIfam" id="NF003917">
    <property type="entry name" value="PRK05443.1-1"/>
    <property type="match status" value="1"/>
</dbReference>
<dbReference type="CDD" id="cd09165">
    <property type="entry name" value="PLDc_PaPPK1_C1_like"/>
    <property type="match status" value="1"/>
</dbReference>
<dbReference type="PIRSF" id="PIRSF015589">
    <property type="entry name" value="PP_kinase"/>
    <property type="match status" value="1"/>
</dbReference>
<dbReference type="InterPro" id="IPR041108">
    <property type="entry name" value="PP_kinase_C_1"/>
</dbReference>
<feature type="domain" description="Polyphosphate kinase C-terminal" evidence="10">
    <location>
        <begin position="502"/>
        <end position="667"/>
    </location>
</feature>
<protein>
    <recommendedName>
        <fullName evidence="6 7">Polyphosphate kinase</fullName>
        <ecNumber evidence="6 7">2.7.4.1</ecNumber>
    </recommendedName>
    <alternativeName>
        <fullName evidence="6">ATP-polyphosphate phosphotransferase</fullName>
    </alternativeName>
    <alternativeName>
        <fullName evidence="6">Polyphosphoric acid kinase</fullName>
    </alternativeName>
</protein>
<dbReference type="Proteomes" id="UP001549019">
    <property type="component" value="Unassembled WGS sequence"/>
</dbReference>
<evidence type="ECO:0000313" key="12">
    <source>
        <dbReference type="EMBL" id="MET3112184.1"/>
    </source>
</evidence>
<dbReference type="InterPro" id="IPR003414">
    <property type="entry name" value="PP_kinase"/>
</dbReference>
<evidence type="ECO:0000256" key="1">
    <source>
        <dbReference type="ARBA" id="ARBA00022553"/>
    </source>
</evidence>
<evidence type="ECO:0000256" key="2">
    <source>
        <dbReference type="ARBA" id="ARBA00022679"/>
    </source>
</evidence>
<dbReference type="EC" id="2.7.4.1" evidence="6 7"/>
<feature type="domain" description="Polyphosphate kinase middle" evidence="8">
    <location>
        <begin position="129"/>
        <end position="302"/>
    </location>
</feature>
<dbReference type="NCBIfam" id="TIGR03705">
    <property type="entry name" value="poly_P_kin"/>
    <property type="match status" value="1"/>
</dbReference>
<dbReference type="InterPro" id="IPR025200">
    <property type="entry name" value="PPK_C_dom2"/>
</dbReference>
<dbReference type="Pfam" id="PF02503">
    <property type="entry name" value="PP_kinase"/>
    <property type="match status" value="1"/>
</dbReference>